<keyword evidence="1" id="KW-1185">Reference proteome</keyword>
<dbReference type="STRING" id="6313.A0A0K0CVX4"/>
<organism evidence="1 2">
    <name type="scientific">Angiostrongylus cantonensis</name>
    <name type="common">Rat lungworm</name>
    <dbReference type="NCBI Taxonomy" id="6313"/>
    <lineage>
        <taxon>Eukaryota</taxon>
        <taxon>Metazoa</taxon>
        <taxon>Ecdysozoa</taxon>
        <taxon>Nematoda</taxon>
        <taxon>Chromadorea</taxon>
        <taxon>Rhabditida</taxon>
        <taxon>Rhabditina</taxon>
        <taxon>Rhabditomorpha</taxon>
        <taxon>Strongyloidea</taxon>
        <taxon>Metastrongylidae</taxon>
        <taxon>Angiostrongylus</taxon>
    </lineage>
</organism>
<dbReference type="SMART" id="SM00175">
    <property type="entry name" value="RAB"/>
    <property type="match status" value="1"/>
</dbReference>
<dbReference type="WBParaSite" id="ACAC_0000152801-mRNA-1">
    <property type="protein sequence ID" value="ACAC_0000152801-mRNA-1"/>
    <property type="gene ID" value="ACAC_0000152801"/>
</dbReference>
<reference evidence="2" key="2">
    <citation type="submission" date="2017-02" db="UniProtKB">
        <authorList>
            <consortium name="WormBaseParasite"/>
        </authorList>
    </citation>
    <scope>IDENTIFICATION</scope>
</reference>
<protein>
    <submittedName>
        <fullName evidence="2">PUM-HD domain-containing protein</fullName>
    </submittedName>
</protein>
<sequence>LNFMSGCGSQGVKSSLLLRFLTTSIPRIILERFVFGIHEGQERFRTITSIYFCGTHGVVFSNAKRWLHEIDADCESAQKIFVGNKNEDSLRRVALKSVARQFTDMVTEEMFSCITGLVQRVGANHLRLLLQTL</sequence>
<dbReference type="AlphaFoldDB" id="A0A0K0CVX4"/>
<dbReference type="Gene3D" id="3.40.50.300">
    <property type="entry name" value="P-loop containing nucleotide triphosphate hydrolases"/>
    <property type="match status" value="1"/>
</dbReference>
<evidence type="ECO:0000313" key="1">
    <source>
        <dbReference type="Proteomes" id="UP000035642"/>
    </source>
</evidence>
<name>A0A0K0CVX4_ANGCA</name>
<dbReference type="InterPro" id="IPR027417">
    <property type="entry name" value="P-loop_NTPase"/>
</dbReference>
<proteinExistence type="predicted"/>
<evidence type="ECO:0000313" key="2">
    <source>
        <dbReference type="WBParaSite" id="ACAC_0000152801-mRNA-1"/>
    </source>
</evidence>
<dbReference type="Proteomes" id="UP000035642">
    <property type="component" value="Unassembled WGS sequence"/>
</dbReference>
<accession>A0A0K0CVX4</accession>
<dbReference type="SUPFAM" id="SSF52540">
    <property type="entry name" value="P-loop containing nucleoside triphosphate hydrolases"/>
    <property type="match status" value="1"/>
</dbReference>
<reference evidence="1" key="1">
    <citation type="submission" date="2012-09" db="EMBL/GenBank/DDBJ databases">
        <authorList>
            <person name="Martin A.A."/>
        </authorList>
    </citation>
    <scope>NUCLEOTIDE SEQUENCE</scope>
</reference>